<gene>
    <name evidence="9" type="ORF">CYMTET_43676</name>
</gene>
<dbReference type="AlphaFoldDB" id="A0AAE0C3D4"/>
<evidence type="ECO:0000313" key="10">
    <source>
        <dbReference type="Proteomes" id="UP001190700"/>
    </source>
</evidence>
<accession>A0AAE0C3D4</accession>
<keyword evidence="10" id="KW-1185">Reference proteome</keyword>
<evidence type="ECO:0000256" key="7">
    <source>
        <dbReference type="SAM" id="MobiDB-lite"/>
    </source>
</evidence>
<dbReference type="Pfam" id="PF25539">
    <property type="entry name" value="Bestrophin_2"/>
    <property type="match status" value="1"/>
</dbReference>
<evidence type="ECO:0000256" key="4">
    <source>
        <dbReference type="ARBA" id="ARBA00022989"/>
    </source>
</evidence>
<feature type="transmembrane region" description="Helical" evidence="8">
    <location>
        <begin position="249"/>
        <end position="267"/>
    </location>
</feature>
<dbReference type="InterPro" id="IPR044669">
    <property type="entry name" value="YneE/VCCN1/2-like"/>
</dbReference>
<comment type="caution">
    <text evidence="9">The sequence shown here is derived from an EMBL/GenBank/DDBJ whole genome shotgun (WGS) entry which is preliminary data.</text>
</comment>
<dbReference type="GO" id="GO:0005254">
    <property type="term" value="F:chloride channel activity"/>
    <property type="evidence" value="ECO:0007669"/>
    <property type="project" value="InterPro"/>
</dbReference>
<evidence type="ECO:0000313" key="9">
    <source>
        <dbReference type="EMBL" id="KAK3246800.1"/>
    </source>
</evidence>
<protein>
    <recommendedName>
        <fullName evidence="11">Bestrophin</fullName>
    </recommendedName>
</protein>
<evidence type="ECO:0000256" key="5">
    <source>
        <dbReference type="ARBA" id="ARBA00023065"/>
    </source>
</evidence>
<comment type="subcellular location">
    <subcellularLocation>
        <location evidence="1">Membrane</location>
        <topology evidence="1">Multi-pass membrane protein</topology>
    </subcellularLocation>
</comment>
<organism evidence="9 10">
    <name type="scientific">Cymbomonas tetramitiformis</name>
    <dbReference type="NCBI Taxonomy" id="36881"/>
    <lineage>
        <taxon>Eukaryota</taxon>
        <taxon>Viridiplantae</taxon>
        <taxon>Chlorophyta</taxon>
        <taxon>Pyramimonadophyceae</taxon>
        <taxon>Pyramimonadales</taxon>
        <taxon>Pyramimonadaceae</taxon>
        <taxon>Cymbomonas</taxon>
    </lineage>
</organism>
<dbReference type="GO" id="GO:0016020">
    <property type="term" value="C:membrane"/>
    <property type="evidence" value="ECO:0007669"/>
    <property type="project" value="UniProtKB-SubCell"/>
</dbReference>
<evidence type="ECO:0000256" key="8">
    <source>
        <dbReference type="SAM" id="Phobius"/>
    </source>
</evidence>
<keyword evidence="3 8" id="KW-0812">Transmembrane</keyword>
<name>A0AAE0C3D4_9CHLO</name>
<evidence type="ECO:0000256" key="3">
    <source>
        <dbReference type="ARBA" id="ARBA00022692"/>
    </source>
</evidence>
<dbReference type="PANTHER" id="PTHR33281">
    <property type="entry name" value="UPF0187 PROTEIN YNEE"/>
    <property type="match status" value="1"/>
</dbReference>
<keyword evidence="2" id="KW-0813">Transport</keyword>
<proteinExistence type="predicted"/>
<keyword evidence="6 8" id="KW-0472">Membrane</keyword>
<keyword evidence="5" id="KW-0406">Ion transport</keyword>
<evidence type="ECO:0000256" key="2">
    <source>
        <dbReference type="ARBA" id="ARBA00022448"/>
    </source>
</evidence>
<dbReference type="PANTHER" id="PTHR33281:SF20">
    <property type="match status" value="1"/>
</dbReference>
<feature type="compositionally biased region" description="Basic residues" evidence="7">
    <location>
        <begin position="342"/>
        <end position="351"/>
    </location>
</feature>
<evidence type="ECO:0008006" key="11">
    <source>
        <dbReference type="Google" id="ProtNLM"/>
    </source>
</evidence>
<keyword evidence="4 8" id="KW-1133">Transmembrane helix</keyword>
<reference evidence="9 10" key="1">
    <citation type="journal article" date="2015" name="Genome Biol. Evol.">
        <title>Comparative Genomics of a Bacterivorous Green Alga Reveals Evolutionary Causalities and Consequences of Phago-Mixotrophic Mode of Nutrition.</title>
        <authorList>
            <person name="Burns J.A."/>
            <person name="Paasch A."/>
            <person name="Narechania A."/>
            <person name="Kim E."/>
        </authorList>
    </citation>
    <scope>NUCLEOTIDE SEQUENCE [LARGE SCALE GENOMIC DNA]</scope>
    <source>
        <strain evidence="9 10">PLY_AMNH</strain>
    </source>
</reference>
<sequence>MILYDNRRFLGYSQYFHVFGSAIFTFRSAPQSVVGAAVGYYATQNADELTDYIVNPTAYFSAISLVLGFLLVFRTQLAYMRYWEGRTSFQTLMSKLEDVGIHTKTFVRLNDSEAIKWKNAMGHMLINYLALAMAELRGERDLDEVVTKYNLSLTPDQREELEAFSYRAYIAMSWIMDAWVKRATAGGVTVPPPVQSRTYQNLSEAQLAFNAAQKIQSTPFPYPFVQVCGMLLNVYMFSAPLVIGAYINHFIFGTLLSCFSVLGFFALNRTADELEDPFGHDPNDLPLDHYLCSFQESMVSLGIIQYSELQVADDEAQVSPQEAGDQLLLNSEGDEEAAHAPRGTKKFMMKQRKQERINSGHFMYLR</sequence>
<feature type="transmembrane region" description="Helical" evidence="8">
    <location>
        <begin position="53"/>
        <end position="73"/>
    </location>
</feature>
<evidence type="ECO:0000256" key="1">
    <source>
        <dbReference type="ARBA" id="ARBA00004141"/>
    </source>
</evidence>
<feature type="region of interest" description="Disordered" evidence="7">
    <location>
        <begin position="330"/>
        <end position="351"/>
    </location>
</feature>
<feature type="transmembrane region" description="Helical" evidence="8">
    <location>
        <begin position="224"/>
        <end position="243"/>
    </location>
</feature>
<evidence type="ECO:0000256" key="6">
    <source>
        <dbReference type="ARBA" id="ARBA00023136"/>
    </source>
</evidence>
<dbReference type="Proteomes" id="UP001190700">
    <property type="component" value="Unassembled WGS sequence"/>
</dbReference>
<dbReference type="EMBL" id="LGRX02029460">
    <property type="protein sequence ID" value="KAK3246800.1"/>
    <property type="molecule type" value="Genomic_DNA"/>
</dbReference>